<dbReference type="InterPro" id="IPR036942">
    <property type="entry name" value="Beta-barrel_TonB_sf"/>
</dbReference>
<dbReference type="EMBL" id="JAMGBD010000001">
    <property type="protein sequence ID" value="MCL6684161.1"/>
    <property type="molecule type" value="Genomic_DNA"/>
</dbReference>
<proteinExistence type="inferred from homology"/>
<feature type="signal peptide" evidence="13">
    <location>
        <begin position="1"/>
        <end position="29"/>
    </location>
</feature>
<evidence type="ECO:0000256" key="13">
    <source>
        <dbReference type="SAM" id="SignalP"/>
    </source>
</evidence>
<dbReference type="Proteomes" id="UP001165363">
    <property type="component" value="Unassembled WGS sequence"/>
</dbReference>
<evidence type="ECO:0000256" key="5">
    <source>
        <dbReference type="ARBA" id="ARBA00022692"/>
    </source>
</evidence>
<evidence type="ECO:0000256" key="3">
    <source>
        <dbReference type="ARBA" id="ARBA00022452"/>
    </source>
</evidence>
<evidence type="ECO:0000256" key="4">
    <source>
        <dbReference type="ARBA" id="ARBA00022496"/>
    </source>
</evidence>
<keyword evidence="17" id="KW-1185">Reference proteome</keyword>
<evidence type="ECO:0000256" key="1">
    <source>
        <dbReference type="ARBA" id="ARBA00004571"/>
    </source>
</evidence>
<comment type="similarity">
    <text evidence="11 12">Belongs to the TonB-dependent receptor family.</text>
</comment>
<keyword evidence="9 11" id="KW-0472">Membrane</keyword>
<evidence type="ECO:0000256" key="2">
    <source>
        <dbReference type="ARBA" id="ARBA00022448"/>
    </source>
</evidence>
<sequence>MTKFGQTSRFALLASAAGFCLTISGAAFAQDTAATTVAVAQDPTAEGGSAASDQSEEKIVVTAQKRAEAVLDVPASVSVISGDRLEKAHAYSLSEYATYVPGLIVGSAGTPGQTSIALRGVSSELGVGGATVGTYIGDLPLGSSSAYARSATFALDLLPYDLDRIEVLRGPQGTLYGASSMGGILSYNLRPADLDQLEFRVGGELDSINGAGDLGWGVRGTANVPIVTDKVAARLSLFKQKTPGYINTVTFDSVDGNGVPAGFHANKDDVNEVEQTGGRLALQVQINPQVNLKLEGLVQKTRADGNASIAVDRDDFDPLVGDRDLIRYMDEPFKRDVLFFGATFNADLDFATFTSATSYSKYDIAQRIDATVPFGLAPNPGVLADLLTDISVKKFTQEARLASPTGGTFEWLVGAFYTNEDAPVSQALSLFTTGSNPTFLFTNLSIDLPTTFEEFALFGDVTVRPFENFEVTGGLRWAHNTQNFSQEFNQFDGVSPDPVFTLSADGTSKESVVTWMANARYHFTPDIMAYARVATGYRPGGPNVVVPLIDGPPTFEADKLINYEAGLKGSFFEHRVDLELSAYHIDWKNIQIPVQIFIFTGADNGGKAAVNGVEFNTLYRPFKGARIGFNGAYTDAQLTEDSNAGPDGARLPLIPKWSWSLNADYSFRIAQDWNGRVGGGLRYVGKRAVSVQDGGKLPSYTLLDLTAGVSHGPWELGLFARNLTDERAYLGTTDYLQLGLNFADVTINQPRTFGISLDTRF</sequence>
<keyword evidence="13" id="KW-0732">Signal</keyword>
<name>A0ABT0RND7_9SPHN</name>
<evidence type="ECO:0000256" key="6">
    <source>
        <dbReference type="ARBA" id="ARBA00023004"/>
    </source>
</evidence>
<reference evidence="16" key="1">
    <citation type="submission" date="2022-05" db="EMBL/GenBank/DDBJ databases">
        <authorList>
            <person name="Jo J.-H."/>
            <person name="Im W.-T."/>
        </authorList>
    </citation>
    <scope>NUCLEOTIDE SEQUENCE</scope>
    <source>
        <strain evidence="16">SE158</strain>
    </source>
</reference>
<evidence type="ECO:0000256" key="10">
    <source>
        <dbReference type="ARBA" id="ARBA00023237"/>
    </source>
</evidence>
<keyword evidence="16" id="KW-0675">Receptor</keyword>
<keyword evidence="5 11" id="KW-0812">Transmembrane</keyword>
<gene>
    <name evidence="16" type="ORF">LZ536_09650</name>
</gene>
<feature type="domain" description="TonB-dependent receptor plug" evidence="15">
    <location>
        <begin position="71"/>
        <end position="184"/>
    </location>
</feature>
<evidence type="ECO:0000259" key="15">
    <source>
        <dbReference type="Pfam" id="PF07715"/>
    </source>
</evidence>
<evidence type="ECO:0000256" key="7">
    <source>
        <dbReference type="ARBA" id="ARBA00023065"/>
    </source>
</evidence>
<dbReference type="CDD" id="cd01347">
    <property type="entry name" value="ligand_gated_channel"/>
    <property type="match status" value="1"/>
</dbReference>
<evidence type="ECO:0000256" key="8">
    <source>
        <dbReference type="ARBA" id="ARBA00023077"/>
    </source>
</evidence>
<keyword evidence="8 12" id="KW-0798">TonB box</keyword>
<dbReference type="RefSeq" id="WP_249848485.1">
    <property type="nucleotide sequence ID" value="NZ_JAMGBD010000001.1"/>
</dbReference>
<dbReference type="Pfam" id="PF00593">
    <property type="entry name" value="TonB_dep_Rec_b-barrel"/>
    <property type="match status" value="1"/>
</dbReference>
<dbReference type="Gene3D" id="2.40.170.20">
    <property type="entry name" value="TonB-dependent receptor, beta-barrel domain"/>
    <property type="match status" value="1"/>
</dbReference>
<evidence type="ECO:0000256" key="9">
    <source>
        <dbReference type="ARBA" id="ARBA00023136"/>
    </source>
</evidence>
<evidence type="ECO:0000256" key="11">
    <source>
        <dbReference type="PROSITE-ProRule" id="PRU01360"/>
    </source>
</evidence>
<dbReference type="SUPFAM" id="SSF56935">
    <property type="entry name" value="Porins"/>
    <property type="match status" value="1"/>
</dbReference>
<dbReference type="PANTHER" id="PTHR32552:SF81">
    <property type="entry name" value="TONB-DEPENDENT OUTER MEMBRANE RECEPTOR"/>
    <property type="match status" value="1"/>
</dbReference>
<keyword evidence="4" id="KW-0410">Iron transport</keyword>
<dbReference type="PROSITE" id="PS52016">
    <property type="entry name" value="TONB_DEPENDENT_REC_3"/>
    <property type="match status" value="1"/>
</dbReference>
<keyword evidence="7" id="KW-0406">Ion transport</keyword>
<feature type="domain" description="TonB-dependent receptor-like beta-barrel" evidence="14">
    <location>
        <begin position="318"/>
        <end position="723"/>
    </location>
</feature>
<protein>
    <submittedName>
        <fullName evidence="16">TonB-dependent receptor</fullName>
    </submittedName>
</protein>
<keyword evidence="6" id="KW-0408">Iron</keyword>
<comment type="caution">
    <text evidence="16">The sequence shown here is derived from an EMBL/GenBank/DDBJ whole genome shotgun (WGS) entry which is preliminary data.</text>
</comment>
<feature type="chain" id="PRO_5047371312" evidence="13">
    <location>
        <begin position="30"/>
        <end position="761"/>
    </location>
</feature>
<organism evidence="16 17">
    <name type="scientific">Sphingomonas alba</name>
    <dbReference type="NCBI Taxonomy" id="2908208"/>
    <lineage>
        <taxon>Bacteria</taxon>
        <taxon>Pseudomonadati</taxon>
        <taxon>Pseudomonadota</taxon>
        <taxon>Alphaproteobacteria</taxon>
        <taxon>Sphingomonadales</taxon>
        <taxon>Sphingomonadaceae</taxon>
        <taxon>Sphingomonas</taxon>
    </lineage>
</organism>
<comment type="subcellular location">
    <subcellularLocation>
        <location evidence="1 11">Cell outer membrane</location>
        <topology evidence="1 11">Multi-pass membrane protein</topology>
    </subcellularLocation>
</comment>
<keyword evidence="10 11" id="KW-0998">Cell outer membrane</keyword>
<accession>A0ABT0RND7</accession>
<keyword evidence="2 11" id="KW-0813">Transport</keyword>
<evidence type="ECO:0000313" key="17">
    <source>
        <dbReference type="Proteomes" id="UP001165363"/>
    </source>
</evidence>
<dbReference type="InterPro" id="IPR012910">
    <property type="entry name" value="Plug_dom"/>
</dbReference>
<keyword evidence="3 11" id="KW-1134">Transmembrane beta strand</keyword>
<dbReference type="InterPro" id="IPR000531">
    <property type="entry name" value="Beta-barrel_TonB"/>
</dbReference>
<dbReference type="InterPro" id="IPR039426">
    <property type="entry name" value="TonB-dep_rcpt-like"/>
</dbReference>
<evidence type="ECO:0000256" key="12">
    <source>
        <dbReference type="RuleBase" id="RU003357"/>
    </source>
</evidence>
<evidence type="ECO:0000313" key="16">
    <source>
        <dbReference type="EMBL" id="MCL6684161.1"/>
    </source>
</evidence>
<dbReference type="Pfam" id="PF07715">
    <property type="entry name" value="Plug"/>
    <property type="match status" value="1"/>
</dbReference>
<dbReference type="PANTHER" id="PTHR32552">
    <property type="entry name" value="FERRICHROME IRON RECEPTOR-RELATED"/>
    <property type="match status" value="1"/>
</dbReference>
<evidence type="ECO:0000259" key="14">
    <source>
        <dbReference type="Pfam" id="PF00593"/>
    </source>
</evidence>